<evidence type="ECO:0000313" key="2">
    <source>
        <dbReference type="Proteomes" id="UP001329825"/>
    </source>
</evidence>
<name>A0ABZ1D311_9TREE</name>
<sequence>MSEANNNSDITRVPINIQSFITQVYAECMDNKGTLAAKVYQLEDDDGIVHKLQVSKDLDHFEVVQNARFFYRRKESAYKWIR</sequence>
<reference evidence="1 2" key="1">
    <citation type="submission" date="2024-01" db="EMBL/GenBank/DDBJ databases">
        <title>Comparative genomics of Cryptococcus and Kwoniella reveals pathogenesis evolution and contrasting modes of karyotype evolution via chromosome fusion or intercentromeric recombination.</title>
        <authorList>
            <person name="Coelho M.A."/>
            <person name="David-Palma M."/>
            <person name="Shea T."/>
            <person name="Bowers K."/>
            <person name="McGinley-Smith S."/>
            <person name="Mohammad A.W."/>
            <person name="Gnirke A."/>
            <person name="Yurkov A.M."/>
            <person name="Nowrousian M."/>
            <person name="Sun S."/>
            <person name="Cuomo C.A."/>
            <person name="Heitman J."/>
        </authorList>
    </citation>
    <scope>NUCLEOTIDE SEQUENCE [LARGE SCALE GENOMIC DNA]</scope>
    <source>
        <strain evidence="1">CBS 11374</strain>
    </source>
</reference>
<gene>
    <name evidence="1" type="ORF">IL334_004779</name>
</gene>
<dbReference type="EMBL" id="CP141886">
    <property type="protein sequence ID" value="WRT67805.1"/>
    <property type="molecule type" value="Genomic_DNA"/>
</dbReference>
<evidence type="ECO:0000313" key="1">
    <source>
        <dbReference type="EMBL" id="WRT67805.1"/>
    </source>
</evidence>
<keyword evidence="2" id="KW-1185">Reference proteome</keyword>
<dbReference type="RefSeq" id="XP_062792545.1">
    <property type="nucleotide sequence ID" value="XM_062936494.1"/>
</dbReference>
<organism evidence="1 2">
    <name type="scientific">Kwoniella shivajii</name>
    <dbReference type="NCBI Taxonomy" id="564305"/>
    <lineage>
        <taxon>Eukaryota</taxon>
        <taxon>Fungi</taxon>
        <taxon>Dikarya</taxon>
        <taxon>Basidiomycota</taxon>
        <taxon>Agaricomycotina</taxon>
        <taxon>Tremellomycetes</taxon>
        <taxon>Tremellales</taxon>
        <taxon>Cryptococcaceae</taxon>
        <taxon>Kwoniella</taxon>
    </lineage>
</organism>
<proteinExistence type="predicted"/>
<dbReference type="Proteomes" id="UP001329825">
    <property type="component" value="Chromosome 6"/>
</dbReference>
<protein>
    <submittedName>
        <fullName evidence="1">Uncharacterized protein</fullName>
    </submittedName>
</protein>
<dbReference type="GeneID" id="87956910"/>
<accession>A0ABZ1D311</accession>